<sequence>MKTDDPSKSPVERALEHVHHAELDLEKANQQERRAERELAEAEHELEEALHPRETEIIVNARKRTVKGDVVTFEEIVQLAFPGSHDPNVAFSMTYRHAASEPHAGELGPGGHVTVKNGTIFNVTKTIRS</sequence>
<dbReference type="Pfam" id="PF14452">
    <property type="entry name" value="Multi_ubiq"/>
    <property type="match status" value="1"/>
</dbReference>
<evidence type="ECO:0000313" key="4">
    <source>
        <dbReference type="Proteomes" id="UP000669317"/>
    </source>
</evidence>
<organism evidence="3 4">
    <name type="scientific">Bradyrhizobium vignae</name>
    <dbReference type="NCBI Taxonomy" id="1549949"/>
    <lineage>
        <taxon>Bacteria</taxon>
        <taxon>Pseudomonadati</taxon>
        <taxon>Pseudomonadota</taxon>
        <taxon>Alphaproteobacteria</taxon>
        <taxon>Hyphomicrobiales</taxon>
        <taxon>Nitrobacteraceae</taxon>
        <taxon>Bradyrhizobium</taxon>
    </lineage>
</organism>
<evidence type="ECO:0000313" key="3">
    <source>
        <dbReference type="EMBL" id="MBP0112780.1"/>
    </source>
</evidence>
<gene>
    <name evidence="3" type="ORF">JWS04_17145</name>
</gene>
<dbReference type="InterPro" id="IPR027802">
    <property type="entry name" value="Multi-ubiquitin_dom"/>
</dbReference>
<feature type="region of interest" description="Disordered" evidence="1">
    <location>
        <begin position="1"/>
        <end position="23"/>
    </location>
</feature>
<keyword evidence="4" id="KW-1185">Reference proteome</keyword>
<protein>
    <submittedName>
        <fullName evidence="3">Multiubiquitin domain-containing protein</fullName>
    </submittedName>
</protein>
<proteinExistence type="predicted"/>
<dbReference type="EMBL" id="JAGIKT010000038">
    <property type="protein sequence ID" value="MBP0112780.1"/>
    <property type="molecule type" value="Genomic_DNA"/>
</dbReference>
<reference evidence="3 4" key="1">
    <citation type="submission" date="2021-03" db="EMBL/GenBank/DDBJ databases">
        <title>Genome Sequence of Bradyrhizobium vignae strain ISRA400.</title>
        <authorList>
            <person name="Tisa L.S."/>
            <person name="Svistoonoff S."/>
            <person name="Hocher V."/>
            <person name="Fall S."/>
            <person name="Zaiya A."/>
            <person name="Naing D."/>
            <person name="Niang N."/>
            <person name="Diouf A."/>
            <person name="Dasylva M.C."/>
            <person name="Toure O."/>
            <person name="Gueye M."/>
            <person name="Gully D."/>
            <person name="Tisseyre P."/>
            <person name="Simpson S."/>
            <person name="Morris K."/>
            <person name="Thomas W.K."/>
        </authorList>
    </citation>
    <scope>NUCLEOTIDE SEQUENCE [LARGE SCALE GENOMIC DNA]</scope>
    <source>
        <strain evidence="3 4">ISRA400</strain>
    </source>
</reference>
<comment type="caution">
    <text evidence="3">The sequence shown here is derived from an EMBL/GenBank/DDBJ whole genome shotgun (WGS) entry which is preliminary data.</text>
</comment>
<feature type="domain" description="Multi-ubiquitin" evidence="2">
    <location>
        <begin position="56"/>
        <end position="126"/>
    </location>
</feature>
<accession>A0ABS3ZXA9</accession>
<dbReference type="Proteomes" id="UP000669317">
    <property type="component" value="Unassembled WGS sequence"/>
</dbReference>
<evidence type="ECO:0000256" key="1">
    <source>
        <dbReference type="SAM" id="MobiDB-lite"/>
    </source>
</evidence>
<evidence type="ECO:0000259" key="2">
    <source>
        <dbReference type="Pfam" id="PF14452"/>
    </source>
</evidence>
<name>A0ABS3ZXA9_9BRAD</name>
<dbReference type="RefSeq" id="WP_209295369.1">
    <property type="nucleotide sequence ID" value="NZ_JAGIKT010000038.1"/>
</dbReference>